<dbReference type="Proteomes" id="UP001378956">
    <property type="component" value="Unassembled WGS sequence"/>
</dbReference>
<dbReference type="EMBL" id="JBBEUB010000009">
    <property type="protein sequence ID" value="MEJ2905036.1"/>
    <property type="molecule type" value="Genomic_DNA"/>
</dbReference>
<accession>A0ABU8NS04</accession>
<organism evidence="1 2">
    <name type="scientific">Pedobacter panaciterrae</name>
    <dbReference type="NCBI Taxonomy" id="363849"/>
    <lineage>
        <taxon>Bacteria</taxon>
        <taxon>Pseudomonadati</taxon>
        <taxon>Bacteroidota</taxon>
        <taxon>Sphingobacteriia</taxon>
        <taxon>Sphingobacteriales</taxon>
        <taxon>Sphingobacteriaceae</taxon>
        <taxon>Pedobacter</taxon>
    </lineage>
</organism>
<name>A0ABU8NS04_9SPHI</name>
<sequence>MKKLLTLLLITSILAGCSKKKDETVPIDMTLKTYSVQAPYRSLSVILQLKFKTDGTVTLSEYPTNEFVDLKYEIGDTKAPTTTLKIHGELSKSFYPDGLTKGTKINWETTVSRLSYNAEIRGFTIGDYRFIAD</sequence>
<evidence type="ECO:0008006" key="3">
    <source>
        <dbReference type="Google" id="ProtNLM"/>
    </source>
</evidence>
<comment type="caution">
    <text evidence="1">The sequence shown here is derived from an EMBL/GenBank/DDBJ whole genome shotgun (WGS) entry which is preliminary data.</text>
</comment>
<dbReference type="RefSeq" id="WP_337717497.1">
    <property type="nucleotide sequence ID" value="NZ_JBBEUB010000009.1"/>
</dbReference>
<proteinExistence type="predicted"/>
<dbReference type="PROSITE" id="PS51257">
    <property type="entry name" value="PROKAR_LIPOPROTEIN"/>
    <property type="match status" value="1"/>
</dbReference>
<protein>
    <recommendedName>
        <fullName evidence="3">Lipoprotein</fullName>
    </recommendedName>
</protein>
<evidence type="ECO:0000313" key="2">
    <source>
        <dbReference type="Proteomes" id="UP001378956"/>
    </source>
</evidence>
<evidence type="ECO:0000313" key="1">
    <source>
        <dbReference type="EMBL" id="MEJ2905036.1"/>
    </source>
</evidence>
<keyword evidence="2" id="KW-1185">Reference proteome</keyword>
<reference evidence="1 2" key="1">
    <citation type="submission" date="2024-03" db="EMBL/GenBank/DDBJ databases">
        <title>Sequence of Lycoming College Course Isolates.</title>
        <authorList>
            <person name="Plotts O."/>
            <person name="Newman J."/>
        </authorList>
    </citation>
    <scope>NUCLEOTIDE SEQUENCE [LARGE SCALE GENOMIC DNA]</scope>
    <source>
        <strain evidence="1 2">CJB-3</strain>
    </source>
</reference>
<gene>
    <name evidence="1" type="ORF">WAE58_21505</name>
</gene>